<dbReference type="Proteomes" id="UP000054538">
    <property type="component" value="Unassembled WGS sequence"/>
</dbReference>
<dbReference type="AlphaFoldDB" id="A0A0D0BP06"/>
<gene>
    <name evidence="1" type="ORF">PAXRUDRAFT_21046</name>
</gene>
<dbReference type="OrthoDB" id="3237158at2759"/>
<reference evidence="2" key="2">
    <citation type="submission" date="2015-01" db="EMBL/GenBank/DDBJ databases">
        <title>Evolutionary Origins and Diversification of the Mycorrhizal Mutualists.</title>
        <authorList>
            <consortium name="DOE Joint Genome Institute"/>
            <consortium name="Mycorrhizal Genomics Consortium"/>
            <person name="Kohler A."/>
            <person name="Kuo A."/>
            <person name="Nagy L.G."/>
            <person name="Floudas D."/>
            <person name="Copeland A."/>
            <person name="Barry K.W."/>
            <person name="Cichocki N."/>
            <person name="Veneault-Fourrey C."/>
            <person name="LaButti K."/>
            <person name="Lindquist E.A."/>
            <person name="Lipzen A."/>
            <person name="Lundell T."/>
            <person name="Morin E."/>
            <person name="Murat C."/>
            <person name="Riley R."/>
            <person name="Ohm R."/>
            <person name="Sun H."/>
            <person name="Tunlid A."/>
            <person name="Henrissat B."/>
            <person name="Grigoriev I.V."/>
            <person name="Hibbett D.S."/>
            <person name="Martin F."/>
        </authorList>
    </citation>
    <scope>NUCLEOTIDE SEQUENCE [LARGE SCALE GENOMIC DNA]</scope>
    <source>
        <strain evidence="2">Ve08.2h10</strain>
    </source>
</reference>
<dbReference type="SUPFAM" id="SSF53098">
    <property type="entry name" value="Ribonuclease H-like"/>
    <property type="match status" value="1"/>
</dbReference>
<name>A0A0D0BP06_9AGAM</name>
<accession>A0A0D0BP06</accession>
<reference evidence="1 2" key="1">
    <citation type="submission" date="2014-04" db="EMBL/GenBank/DDBJ databases">
        <authorList>
            <consortium name="DOE Joint Genome Institute"/>
            <person name="Kuo A."/>
            <person name="Kohler A."/>
            <person name="Jargeat P."/>
            <person name="Nagy L.G."/>
            <person name="Floudas D."/>
            <person name="Copeland A."/>
            <person name="Barry K.W."/>
            <person name="Cichocki N."/>
            <person name="Veneault-Fourrey C."/>
            <person name="LaButti K."/>
            <person name="Lindquist E.A."/>
            <person name="Lipzen A."/>
            <person name="Lundell T."/>
            <person name="Morin E."/>
            <person name="Murat C."/>
            <person name="Sun H."/>
            <person name="Tunlid A."/>
            <person name="Henrissat B."/>
            <person name="Grigoriev I.V."/>
            <person name="Hibbett D.S."/>
            <person name="Martin F."/>
            <person name="Nordberg H.P."/>
            <person name="Cantor M.N."/>
            <person name="Hua S.X."/>
        </authorList>
    </citation>
    <scope>NUCLEOTIDE SEQUENCE [LARGE SCALE GENOMIC DNA]</scope>
    <source>
        <strain evidence="1 2">Ve08.2h10</strain>
    </source>
</reference>
<organism evidence="1 2">
    <name type="scientific">Paxillus rubicundulus Ve08.2h10</name>
    <dbReference type="NCBI Taxonomy" id="930991"/>
    <lineage>
        <taxon>Eukaryota</taxon>
        <taxon>Fungi</taxon>
        <taxon>Dikarya</taxon>
        <taxon>Basidiomycota</taxon>
        <taxon>Agaricomycotina</taxon>
        <taxon>Agaricomycetes</taxon>
        <taxon>Agaricomycetidae</taxon>
        <taxon>Boletales</taxon>
        <taxon>Paxilineae</taxon>
        <taxon>Paxillaceae</taxon>
        <taxon>Paxillus</taxon>
    </lineage>
</organism>
<evidence type="ECO:0000313" key="1">
    <source>
        <dbReference type="EMBL" id="KIK73267.1"/>
    </source>
</evidence>
<evidence type="ECO:0008006" key="3">
    <source>
        <dbReference type="Google" id="ProtNLM"/>
    </source>
</evidence>
<proteinExistence type="predicted"/>
<evidence type="ECO:0000313" key="2">
    <source>
        <dbReference type="Proteomes" id="UP000054538"/>
    </source>
</evidence>
<sequence>MATQGLNCLTHVFNLGITDVMSVITNIATVETTTVIWEFDPALPSNQILDGSLNVVAAICTIAIKIQASWQHIAYFECIQAKCSIEHAPLTIPLHSNICWGTADGMLAHSYLLWQPINLFQIFLHNTQPTLWKAIPAFEELQSAWEAKMSMLLYAQCYKGALEHSLAKIRKYYTKFDEKPVYVLALILHPYYKLAYIKMAWGGPEEQQKEHEAGQTNAKDWQDEALQIVEHTMEEYWKSGKLDQLNNTPTTHATSAAFTNTVTATPSTLQLEFDHHHLALIRNSECENSGTWKAELGQYLEDIPQDVSKTMDIVQWWAEHKVTKTMIGQ</sequence>
<dbReference type="EMBL" id="KN829931">
    <property type="protein sequence ID" value="KIK73267.1"/>
    <property type="molecule type" value="Genomic_DNA"/>
</dbReference>
<dbReference type="HOGENOM" id="CLU_073131_0_0_1"/>
<dbReference type="InParanoid" id="A0A0D0BP06"/>
<protein>
    <recommendedName>
        <fullName evidence="3">HAT C-terminal dimerisation domain-containing protein</fullName>
    </recommendedName>
</protein>
<keyword evidence="2" id="KW-1185">Reference proteome</keyword>
<dbReference type="InterPro" id="IPR012337">
    <property type="entry name" value="RNaseH-like_sf"/>
</dbReference>